<reference evidence="2 3" key="1">
    <citation type="submission" date="2014-03" db="EMBL/GenBank/DDBJ databases">
        <title>Bradyrhizobium valentinum sp. nov., isolated from effective nodules of Lupinus mariae-josephae, a lupine endemic of basic-lime soils in Eastern Spain.</title>
        <authorList>
            <person name="Duran D."/>
            <person name="Rey L."/>
            <person name="Navarro A."/>
            <person name="Busquets A."/>
            <person name="Imperial J."/>
            <person name="Ruiz-Argueso T."/>
        </authorList>
    </citation>
    <scope>NUCLEOTIDE SEQUENCE [LARGE SCALE GENOMIC DNA]</scope>
    <source>
        <strain evidence="2 3">LmjM3</strain>
    </source>
</reference>
<sequence>MLYYWRVGSRVAYQKPHVAVAALVQDPIAHHELIALGLFGSCLWIVAIFFGRLVVESREMSLPRKILRFINEA</sequence>
<evidence type="ECO:0000313" key="2">
    <source>
        <dbReference type="EMBL" id="KRQ95508.1"/>
    </source>
</evidence>
<keyword evidence="1" id="KW-1133">Transmembrane helix</keyword>
<protein>
    <submittedName>
        <fullName evidence="2">Uncharacterized protein</fullName>
    </submittedName>
</protein>
<gene>
    <name evidence="2" type="ORF">CP49_41815</name>
</gene>
<keyword evidence="3" id="KW-1185">Reference proteome</keyword>
<comment type="caution">
    <text evidence="2">The sequence shown here is derived from an EMBL/GenBank/DDBJ whole genome shotgun (WGS) entry which is preliminary data.</text>
</comment>
<accession>A0A0R3KG81</accession>
<dbReference type="Proteomes" id="UP000051913">
    <property type="component" value="Unassembled WGS sequence"/>
</dbReference>
<dbReference type="STRING" id="1518501.CQ10_08210"/>
<keyword evidence="1" id="KW-0812">Transmembrane</keyword>
<evidence type="ECO:0000313" key="3">
    <source>
        <dbReference type="Proteomes" id="UP000051913"/>
    </source>
</evidence>
<dbReference type="AlphaFoldDB" id="A0A0R3KG81"/>
<proteinExistence type="predicted"/>
<name>A0A0R3KG81_9BRAD</name>
<organism evidence="2 3">
    <name type="scientific">Bradyrhizobium valentinum</name>
    <dbReference type="NCBI Taxonomy" id="1518501"/>
    <lineage>
        <taxon>Bacteria</taxon>
        <taxon>Pseudomonadati</taxon>
        <taxon>Pseudomonadota</taxon>
        <taxon>Alphaproteobacteria</taxon>
        <taxon>Hyphomicrobiales</taxon>
        <taxon>Nitrobacteraceae</taxon>
        <taxon>Bradyrhizobium</taxon>
    </lineage>
</organism>
<evidence type="ECO:0000256" key="1">
    <source>
        <dbReference type="SAM" id="Phobius"/>
    </source>
</evidence>
<dbReference type="EMBL" id="LLXX01000200">
    <property type="protein sequence ID" value="KRQ95508.1"/>
    <property type="molecule type" value="Genomic_DNA"/>
</dbReference>
<feature type="transmembrane region" description="Helical" evidence="1">
    <location>
        <begin position="33"/>
        <end position="55"/>
    </location>
</feature>
<keyword evidence="1" id="KW-0472">Membrane</keyword>